<evidence type="ECO:0000313" key="3">
    <source>
        <dbReference type="Proteomes" id="UP000492821"/>
    </source>
</evidence>
<dbReference type="Proteomes" id="UP000492821">
    <property type="component" value="Unassembled WGS sequence"/>
</dbReference>
<evidence type="ECO:0000313" key="4">
    <source>
        <dbReference type="WBParaSite" id="Pan_g10173.t1"/>
    </source>
</evidence>
<feature type="domain" description="USP8 dimerisation" evidence="2">
    <location>
        <begin position="52"/>
        <end position="151"/>
    </location>
</feature>
<dbReference type="Pfam" id="PF08969">
    <property type="entry name" value="USP8_dimer"/>
    <property type="match status" value="1"/>
</dbReference>
<dbReference type="Gene3D" id="1.20.58.80">
    <property type="entry name" value="Phosphotransferase system, lactose/cellobiose-type IIA subunit"/>
    <property type="match status" value="1"/>
</dbReference>
<organism evidence="3 4">
    <name type="scientific">Panagrellus redivivus</name>
    <name type="common">Microworm</name>
    <dbReference type="NCBI Taxonomy" id="6233"/>
    <lineage>
        <taxon>Eukaryota</taxon>
        <taxon>Metazoa</taxon>
        <taxon>Ecdysozoa</taxon>
        <taxon>Nematoda</taxon>
        <taxon>Chromadorea</taxon>
        <taxon>Rhabditida</taxon>
        <taxon>Tylenchina</taxon>
        <taxon>Panagrolaimomorpha</taxon>
        <taxon>Panagrolaimoidea</taxon>
        <taxon>Panagrolaimidae</taxon>
        <taxon>Panagrellus</taxon>
    </lineage>
</organism>
<dbReference type="AlphaFoldDB" id="A0A7E4ULH3"/>
<feature type="region of interest" description="Disordered" evidence="1">
    <location>
        <begin position="345"/>
        <end position="429"/>
    </location>
</feature>
<proteinExistence type="predicted"/>
<dbReference type="GO" id="GO:0016579">
    <property type="term" value="P:protein deubiquitination"/>
    <property type="evidence" value="ECO:0007669"/>
    <property type="project" value="UniProtKB-ARBA"/>
</dbReference>
<name>A0A7E4ULH3_PANRE</name>
<evidence type="ECO:0000259" key="2">
    <source>
        <dbReference type="Pfam" id="PF08969"/>
    </source>
</evidence>
<feature type="compositionally biased region" description="Polar residues" evidence="1">
    <location>
        <begin position="395"/>
        <end position="409"/>
    </location>
</feature>
<dbReference type="PANTHER" id="PTHR12947">
    <property type="entry name" value="AMSH-LIKE PROTEASE"/>
    <property type="match status" value="1"/>
</dbReference>
<feature type="compositionally biased region" description="Basic residues" evidence="1">
    <location>
        <begin position="382"/>
        <end position="392"/>
    </location>
</feature>
<accession>A0A7E4ULH3</accession>
<evidence type="ECO:0000256" key="1">
    <source>
        <dbReference type="SAM" id="MobiDB-lite"/>
    </source>
</evidence>
<dbReference type="WBParaSite" id="Pan_g10173.t1">
    <property type="protein sequence ID" value="Pan_g10173.t1"/>
    <property type="gene ID" value="Pan_g10173"/>
</dbReference>
<protein>
    <submittedName>
        <fullName evidence="4">USP8_dimer domain-containing protein</fullName>
    </submittedName>
</protein>
<reference evidence="4" key="2">
    <citation type="submission" date="2020-10" db="UniProtKB">
        <authorList>
            <consortium name="WormBaseParasite"/>
        </authorList>
    </citation>
    <scope>IDENTIFICATION</scope>
</reference>
<dbReference type="PANTHER" id="PTHR12947:SF20">
    <property type="match status" value="1"/>
</dbReference>
<reference evidence="3" key="1">
    <citation type="journal article" date="2013" name="Genetics">
        <title>The draft genome and transcriptome of Panagrellus redivivus are shaped by the harsh demands of a free-living lifestyle.</title>
        <authorList>
            <person name="Srinivasan J."/>
            <person name="Dillman A.R."/>
            <person name="Macchietto M.G."/>
            <person name="Heikkinen L."/>
            <person name="Lakso M."/>
            <person name="Fracchia K.M."/>
            <person name="Antoshechkin I."/>
            <person name="Mortazavi A."/>
            <person name="Wong G."/>
            <person name="Sternberg P.W."/>
        </authorList>
    </citation>
    <scope>NUCLEOTIDE SEQUENCE [LARGE SCALE GENOMIC DNA]</scope>
    <source>
        <strain evidence="3">MT8872</strain>
    </source>
</reference>
<keyword evidence="3" id="KW-1185">Reference proteome</keyword>
<dbReference type="InterPro" id="IPR015063">
    <property type="entry name" value="USP8_dimer"/>
</dbReference>
<feature type="region of interest" description="Disordered" evidence="1">
    <location>
        <begin position="1"/>
        <end position="21"/>
    </location>
</feature>
<sequence length="429" mass="47826">MAETADADLPKAESSENTEPVALTKEKLAEIESHLSAILDNPPENVLDPIKRLCGLVDSSRPHTLSTRVPLKRFCDMLDDVYNMAQTYAEENTIDKAFVFYLRFLGIAVEELGKHADYVNLSEDDRLKFCKCTVMAINTAEELKRQIKKNFDLDALQYRVALEVKQQLQPEVEQKKEPSTPPLIFGNLKSYTTCDRQTSYNFLFQRIILPNNLPERFLSQAEKAPDGTPFGRLYGKLIRNSIIVSHIIMTNGDDEKLEKVEKIIPGTPTDDDEPSDLILIGGICHSLEDAPMQEFISLSLLTEIVCIIVPKEDKRCCVIHLSNLPHRRKNGPAFPADLLLGCSSSSSLSSPPTEAKEQKEEEPTTSSPSSSDKSDPNSPPVLHHRSMCKHVHITPTLNVIQMPSPQSTAEAAESEDTGPPPEKQPRLSK</sequence>